<dbReference type="CDD" id="cd04301">
    <property type="entry name" value="NAT_SF"/>
    <property type="match status" value="1"/>
</dbReference>
<dbReference type="InterPro" id="IPR016181">
    <property type="entry name" value="Acyl_CoA_acyltransferase"/>
</dbReference>
<protein>
    <submittedName>
        <fullName evidence="2">Putative acetyltransferase</fullName>
    </submittedName>
</protein>
<dbReference type="SUPFAM" id="SSF55729">
    <property type="entry name" value="Acyl-CoA N-acyltransferases (Nat)"/>
    <property type="match status" value="1"/>
</dbReference>
<sequence length="152" mass="16897">MIDIRLATAQDSVVISELIQPLTRFFTAEPDGGDTEDFVKKFDPDAIAGLIGLPNFRYYVGHQGNRLAGVVAIRDNAHLYHLFVDQHLHGKGIGTQLWEHAKRTAIQAGNRGHFTVNSTVFAVTVYEAFGFRVTGPKTERNGIPFFPMTLKI</sequence>
<dbReference type="Pfam" id="PF13673">
    <property type="entry name" value="Acetyltransf_10"/>
    <property type="match status" value="1"/>
</dbReference>
<dbReference type="PANTHER" id="PTHR43451">
    <property type="entry name" value="ACETYLTRANSFERASE (GNAT) FAMILY PROTEIN"/>
    <property type="match status" value="1"/>
</dbReference>
<feature type="domain" description="N-acetyltransferase" evidence="1">
    <location>
        <begin position="2"/>
        <end position="152"/>
    </location>
</feature>
<dbReference type="InterPro" id="IPR052564">
    <property type="entry name" value="N-acetyltrans/Recomb-assoc"/>
</dbReference>
<evidence type="ECO:0000259" key="1">
    <source>
        <dbReference type="PROSITE" id="PS51186"/>
    </source>
</evidence>
<name>D8P6Z9_RALSL</name>
<dbReference type="PATRIC" id="fig|859656.5.peg.3284"/>
<dbReference type="AlphaFoldDB" id="D8P6Z9"/>
<dbReference type="PROSITE" id="PS51186">
    <property type="entry name" value="GNAT"/>
    <property type="match status" value="1"/>
</dbReference>
<evidence type="ECO:0000313" key="2">
    <source>
        <dbReference type="EMBL" id="CBJ52833.1"/>
    </source>
</evidence>
<organism evidence="2">
    <name type="scientific">Ralstonia solanacearum CFBP2957</name>
    <dbReference type="NCBI Taxonomy" id="859656"/>
    <lineage>
        <taxon>Bacteria</taxon>
        <taxon>Pseudomonadati</taxon>
        <taxon>Pseudomonadota</taxon>
        <taxon>Betaproteobacteria</taxon>
        <taxon>Burkholderiales</taxon>
        <taxon>Burkholderiaceae</taxon>
        <taxon>Ralstonia</taxon>
        <taxon>Ralstonia solanacearum species complex</taxon>
    </lineage>
</organism>
<gene>
    <name evidence="2" type="ORF">RCFBP_mp10039</name>
</gene>
<dbReference type="Gene3D" id="3.40.630.30">
    <property type="match status" value="1"/>
</dbReference>
<dbReference type="PANTHER" id="PTHR43451:SF1">
    <property type="entry name" value="ACETYLTRANSFERASE"/>
    <property type="match status" value="1"/>
</dbReference>
<dbReference type="GO" id="GO:0016747">
    <property type="term" value="F:acyltransferase activity, transferring groups other than amino-acyl groups"/>
    <property type="evidence" value="ECO:0007669"/>
    <property type="project" value="InterPro"/>
</dbReference>
<dbReference type="InterPro" id="IPR000182">
    <property type="entry name" value="GNAT_dom"/>
</dbReference>
<reference evidence="2" key="2">
    <citation type="submission" date="2010-02" db="EMBL/GenBank/DDBJ databases">
        <authorList>
            <person name="Genoscope - CEA"/>
        </authorList>
    </citation>
    <scope>NUCLEOTIDE SEQUENCE</scope>
    <source>
        <strain evidence="2">CFBP2957</strain>
        <plasmid evidence="2">RCFBPv3_mp</plasmid>
    </source>
</reference>
<reference evidence="2" key="1">
    <citation type="journal article" date="2010" name="BMC Genomics">
        <title>Genomes of three tomato pathogens within the Ralstonia solanacearum species complex reveal significant evolutionary divergence.</title>
        <authorList>
            <person name="Remenant B."/>
            <person name="Coupat-Goutaland B."/>
            <person name="Guidot A."/>
            <person name="Cellier G."/>
            <person name="Wicker E."/>
            <person name="Allen C."/>
            <person name="Fegan M."/>
            <person name="Pruvost O."/>
            <person name="Elbaz M."/>
            <person name="Calteau A."/>
            <person name="Salvignol G."/>
            <person name="Mornico D."/>
            <person name="Mangenot S."/>
            <person name="Barbe V."/>
            <person name="Medigue C."/>
            <person name="Prior P."/>
        </authorList>
    </citation>
    <scope>NUCLEOTIDE SEQUENCE [LARGE SCALE GENOMIC DNA]</scope>
    <source>
        <strain evidence="2">CFBP2957</strain>
        <plasmid evidence="2">RCFBPv3_mp</plasmid>
    </source>
</reference>
<geneLocation type="plasmid" evidence="2">
    <name>RCFBPv3_mp</name>
</geneLocation>
<keyword evidence="2" id="KW-0614">Plasmid</keyword>
<proteinExistence type="predicted"/>
<accession>D8P6Z9</accession>
<keyword evidence="2" id="KW-0808">Transferase</keyword>
<dbReference type="EMBL" id="FP885907">
    <property type="protein sequence ID" value="CBJ52833.1"/>
    <property type="molecule type" value="Genomic_DNA"/>
</dbReference>